<dbReference type="EMBL" id="BRYB01002835">
    <property type="protein sequence ID" value="GMI26160.1"/>
    <property type="molecule type" value="Genomic_DNA"/>
</dbReference>
<feature type="transmembrane region" description="Helical" evidence="1">
    <location>
        <begin position="126"/>
        <end position="146"/>
    </location>
</feature>
<feature type="transmembrane region" description="Helical" evidence="1">
    <location>
        <begin position="84"/>
        <end position="105"/>
    </location>
</feature>
<keyword evidence="3" id="KW-1185">Reference proteome</keyword>
<name>A0ABQ6MHL9_9STRA</name>
<evidence type="ECO:0000256" key="1">
    <source>
        <dbReference type="SAM" id="Phobius"/>
    </source>
</evidence>
<protein>
    <submittedName>
        <fullName evidence="2">Uncharacterized protein</fullName>
    </submittedName>
</protein>
<accession>A0ABQ6MHL9</accession>
<feature type="transmembrane region" description="Helical" evidence="1">
    <location>
        <begin position="17"/>
        <end position="40"/>
    </location>
</feature>
<dbReference type="Proteomes" id="UP001165060">
    <property type="component" value="Unassembled WGS sequence"/>
</dbReference>
<keyword evidence="1" id="KW-0472">Membrane</keyword>
<proteinExistence type="predicted"/>
<reference evidence="2 3" key="1">
    <citation type="journal article" date="2023" name="Commun. Biol.">
        <title>Genome analysis of Parmales, the sister group of diatoms, reveals the evolutionary specialization of diatoms from phago-mixotrophs to photoautotrophs.</title>
        <authorList>
            <person name="Ban H."/>
            <person name="Sato S."/>
            <person name="Yoshikawa S."/>
            <person name="Yamada K."/>
            <person name="Nakamura Y."/>
            <person name="Ichinomiya M."/>
            <person name="Sato N."/>
            <person name="Blanc-Mathieu R."/>
            <person name="Endo H."/>
            <person name="Kuwata A."/>
            <person name="Ogata H."/>
        </authorList>
    </citation>
    <scope>NUCLEOTIDE SEQUENCE [LARGE SCALE GENOMIC DNA]</scope>
</reference>
<keyword evidence="1" id="KW-1133">Transmembrane helix</keyword>
<sequence>MPTEASGPETAWPPWSVHWFACMCALASLNLLLCAKLFFFSSRSVATSTLSPSFRLCIVFTLVCAFRSYFPTVYLSRACIVDTFLSNILLARLLAFVGELTWMVQVSHSLKQVNRQLENNPAVNKLANGVIFLIACAECFSTYATITKNSLFFTLEEGSWVVAGVTCISPALVLLVSAFRRRINPLQGRKYIRRYLIVMCTFMIVYDVWGVTTDVPSNFSRYMDERDTTPSPWLSFKDGLAEVTGSCTLDRSWETWSGYLLWMTSYFSLGVWSSVALALFTVPEQRGGSKAAAEPLLV</sequence>
<organism evidence="2 3">
    <name type="scientific">Tetraparma gracilis</name>
    <dbReference type="NCBI Taxonomy" id="2962635"/>
    <lineage>
        <taxon>Eukaryota</taxon>
        <taxon>Sar</taxon>
        <taxon>Stramenopiles</taxon>
        <taxon>Ochrophyta</taxon>
        <taxon>Bolidophyceae</taxon>
        <taxon>Parmales</taxon>
        <taxon>Triparmaceae</taxon>
        <taxon>Tetraparma</taxon>
    </lineage>
</organism>
<keyword evidence="1" id="KW-0812">Transmembrane</keyword>
<feature type="transmembrane region" description="Helical" evidence="1">
    <location>
        <begin position="158"/>
        <end position="179"/>
    </location>
</feature>
<feature type="transmembrane region" description="Helical" evidence="1">
    <location>
        <begin position="259"/>
        <end position="280"/>
    </location>
</feature>
<feature type="transmembrane region" description="Helical" evidence="1">
    <location>
        <begin position="191"/>
        <end position="209"/>
    </location>
</feature>
<feature type="transmembrane region" description="Helical" evidence="1">
    <location>
        <begin position="52"/>
        <end position="72"/>
    </location>
</feature>
<comment type="caution">
    <text evidence="2">The sequence shown here is derived from an EMBL/GenBank/DDBJ whole genome shotgun (WGS) entry which is preliminary data.</text>
</comment>
<evidence type="ECO:0000313" key="3">
    <source>
        <dbReference type="Proteomes" id="UP001165060"/>
    </source>
</evidence>
<evidence type="ECO:0000313" key="2">
    <source>
        <dbReference type="EMBL" id="GMI26160.1"/>
    </source>
</evidence>
<gene>
    <name evidence="2" type="ORF">TeGR_g2082</name>
</gene>